<organism evidence="2">
    <name type="scientific">uncultured Truepera sp</name>
    <dbReference type="NCBI Taxonomy" id="543023"/>
    <lineage>
        <taxon>Bacteria</taxon>
        <taxon>Thermotogati</taxon>
        <taxon>Deinococcota</taxon>
        <taxon>Deinococci</taxon>
        <taxon>Trueperales</taxon>
        <taxon>Trueperaceae</taxon>
        <taxon>Truepera</taxon>
        <taxon>environmental samples</taxon>
    </lineage>
</organism>
<keyword evidence="1" id="KW-0472">Membrane</keyword>
<name>A0A6J4V885_9DEIN</name>
<feature type="transmembrane region" description="Helical" evidence="1">
    <location>
        <begin position="125"/>
        <end position="146"/>
    </location>
</feature>
<proteinExistence type="predicted"/>
<dbReference type="EMBL" id="CADCWP010000094">
    <property type="protein sequence ID" value="CAA9568158.1"/>
    <property type="molecule type" value="Genomic_DNA"/>
</dbReference>
<feature type="transmembrane region" description="Helical" evidence="1">
    <location>
        <begin position="250"/>
        <end position="272"/>
    </location>
</feature>
<feature type="transmembrane region" description="Helical" evidence="1">
    <location>
        <begin position="284"/>
        <end position="305"/>
    </location>
</feature>
<reference evidence="2" key="1">
    <citation type="submission" date="2020-02" db="EMBL/GenBank/DDBJ databases">
        <authorList>
            <person name="Meier V. D."/>
        </authorList>
    </citation>
    <scope>NUCLEOTIDE SEQUENCE</scope>
    <source>
        <strain evidence="2">AVDCRST_MAG86</strain>
    </source>
</reference>
<gene>
    <name evidence="2" type="ORF">AVDCRST_MAG86-1273</name>
</gene>
<sequence length="310" mass="32915">MARADLSLGGLTRYYRQSSTLQKVLFIVGTLLLVVMVFHLAALLITGGPLSGPISLRKPATFAETGWLLCWSVGWLLPLVKLKSWEKGFVAAGALLFGVGETLVAAVQAWRGVPFHYYVPTPFDGVIFGFAGIDAAVFLASVLVLLRASLRHQELAPSLLLAVRLGTVILFVGTLTGVLMILNWSGVWQGGPPGLFRPGFDTDNANFSEGAVGGNLVVIHAVGVHGLSLMLLPAWLLTLSRLREGRRVRLTAAVGGATLAGLAVLQVAALTLRPLGSLDLWAELLLGVTLVGFFWSYLLVGRAALRGLAA</sequence>
<feature type="transmembrane region" description="Helical" evidence="1">
    <location>
        <begin position="65"/>
        <end position="82"/>
    </location>
</feature>
<evidence type="ECO:0000313" key="2">
    <source>
        <dbReference type="EMBL" id="CAA9568158.1"/>
    </source>
</evidence>
<feature type="transmembrane region" description="Helical" evidence="1">
    <location>
        <begin position="158"/>
        <end position="182"/>
    </location>
</feature>
<dbReference type="AlphaFoldDB" id="A0A6J4V885"/>
<keyword evidence="1" id="KW-0812">Transmembrane</keyword>
<evidence type="ECO:0000256" key="1">
    <source>
        <dbReference type="SAM" id="Phobius"/>
    </source>
</evidence>
<feature type="transmembrane region" description="Helical" evidence="1">
    <location>
        <begin position="24"/>
        <end position="45"/>
    </location>
</feature>
<feature type="transmembrane region" description="Helical" evidence="1">
    <location>
        <begin position="89"/>
        <end position="110"/>
    </location>
</feature>
<keyword evidence="1" id="KW-1133">Transmembrane helix</keyword>
<accession>A0A6J4V885</accession>
<feature type="transmembrane region" description="Helical" evidence="1">
    <location>
        <begin position="217"/>
        <end position="238"/>
    </location>
</feature>
<protein>
    <submittedName>
        <fullName evidence="2">Uncharacterized protein</fullName>
    </submittedName>
</protein>